<name>A0A4R7P4Q9_9GAMM</name>
<feature type="domain" description="AB hydrolase-1" evidence="1">
    <location>
        <begin position="16"/>
        <end position="254"/>
    </location>
</feature>
<dbReference type="PRINTS" id="PR00111">
    <property type="entry name" value="ABHYDROLASE"/>
</dbReference>
<dbReference type="AlphaFoldDB" id="A0A4R7P4Q9"/>
<dbReference type="InterPro" id="IPR029058">
    <property type="entry name" value="AB_hydrolase_fold"/>
</dbReference>
<proteinExistence type="predicted"/>
<dbReference type="PANTHER" id="PTHR46438">
    <property type="entry name" value="ALPHA/BETA-HYDROLASES SUPERFAMILY PROTEIN"/>
    <property type="match status" value="1"/>
</dbReference>
<reference evidence="2 3" key="1">
    <citation type="submission" date="2019-03" db="EMBL/GenBank/DDBJ databases">
        <title>Genomic Encyclopedia of Type Strains, Phase IV (KMG-IV): sequencing the most valuable type-strain genomes for metagenomic binning, comparative biology and taxonomic classification.</title>
        <authorList>
            <person name="Goeker M."/>
        </authorList>
    </citation>
    <scope>NUCLEOTIDE SEQUENCE [LARGE SCALE GENOMIC DNA]</scope>
    <source>
        <strain evidence="2 3">DSM 26377</strain>
    </source>
</reference>
<dbReference type="Proteomes" id="UP000295341">
    <property type="component" value="Unassembled WGS sequence"/>
</dbReference>
<dbReference type="Pfam" id="PF12697">
    <property type="entry name" value="Abhydrolase_6"/>
    <property type="match status" value="1"/>
</dbReference>
<evidence type="ECO:0000313" key="3">
    <source>
        <dbReference type="Proteomes" id="UP000295341"/>
    </source>
</evidence>
<dbReference type="Gene3D" id="3.40.50.1820">
    <property type="entry name" value="alpha/beta hydrolase"/>
    <property type="match status" value="1"/>
</dbReference>
<comment type="caution">
    <text evidence="2">The sequence shown here is derived from an EMBL/GenBank/DDBJ whole genome shotgun (WGS) entry which is preliminary data.</text>
</comment>
<organism evidence="2 3">
    <name type="scientific">Panacagrimonas perspica</name>
    <dbReference type="NCBI Taxonomy" id="381431"/>
    <lineage>
        <taxon>Bacteria</taxon>
        <taxon>Pseudomonadati</taxon>
        <taxon>Pseudomonadota</taxon>
        <taxon>Gammaproteobacteria</taxon>
        <taxon>Nevskiales</taxon>
        <taxon>Nevskiaceae</taxon>
        <taxon>Panacagrimonas</taxon>
    </lineage>
</organism>
<dbReference type="EMBL" id="SOBT01000009">
    <property type="protein sequence ID" value="TDU28793.1"/>
    <property type="molecule type" value="Genomic_DNA"/>
</dbReference>
<evidence type="ECO:0000313" key="2">
    <source>
        <dbReference type="EMBL" id="TDU28793.1"/>
    </source>
</evidence>
<dbReference type="SUPFAM" id="SSF53474">
    <property type="entry name" value="alpha/beta-Hydrolases"/>
    <property type="match status" value="1"/>
</dbReference>
<accession>A0A4R7P4Q9</accession>
<keyword evidence="3" id="KW-1185">Reference proteome</keyword>
<sequence>MSTTWHYVERGSGRPLILLHGIGLSHASWAPVLDRLAVHRRVLAFDLAGFGQSPSLPRGTAPTHENLLASLTQTFANLGLDTPVDIVGNSLGGQLALVAAREGVARSVVALSPAGLWAGRHAPPQVRLTLKATRLLVKRMPRLADGLLHSPIGRTLAFALPMTSRGWRVDSEEAVAIGKVFREAAEFETTLAAAERFTGGSRIHVPVTVAFGARDWLLTRSCQHRDELPAQTRWLRPRGWGHVPMWDDPEAVAQLILEGTA</sequence>
<evidence type="ECO:0000259" key="1">
    <source>
        <dbReference type="Pfam" id="PF12697"/>
    </source>
</evidence>
<protein>
    <submittedName>
        <fullName evidence="2">Pimeloyl-ACP methyl ester carboxylesterase</fullName>
    </submittedName>
</protein>
<dbReference type="InterPro" id="IPR000073">
    <property type="entry name" value="AB_hydrolase_1"/>
</dbReference>
<gene>
    <name evidence="2" type="ORF">DFR24_3173</name>
</gene>
<dbReference type="RefSeq" id="WP_162851242.1">
    <property type="nucleotide sequence ID" value="NZ_MWIN01000018.1"/>
</dbReference>